<sequence>PQFYITRETDSRIPKSVYFGPFTNDTMLRQTAKLVLKLFPICDCGKCKEQTRISKAPLLDYK</sequence>
<gene>
    <name evidence="1" type="ORF">S03H2_51076</name>
</gene>
<dbReference type="EMBL" id="BARU01032381">
    <property type="protein sequence ID" value="GAH70403.1"/>
    <property type="molecule type" value="Genomic_DNA"/>
</dbReference>
<comment type="caution">
    <text evidence="1">The sequence shown here is derived from an EMBL/GenBank/DDBJ whole genome shotgun (WGS) entry which is preliminary data.</text>
</comment>
<dbReference type="AlphaFoldDB" id="X1JKY3"/>
<reference evidence="1" key="1">
    <citation type="journal article" date="2014" name="Front. Microbiol.">
        <title>High frequency of phylogenetically diverse reductive dehalogenase-homologous genes in deep subseafloor sedimentary metagenomes.</title>
        <authorList>
            <person name="Kawai M."/>
            <person name="Futagami T."/>
            <person name="Toyoda A."/>
            <person name="Takaki Y."/>
            <person name="Nishi S."/>
            <person name="Hori S."/>
            <person name="Arai W."/>
            <person name="Tsubouchi T."/>
            <person name="Morono Y."/>
            <person name="Uchiyama I."/>
            <person name="Ito T."/>
            <person name="Fujiyama A."/>
            <person name="Inagaki F."/>
            <person name="Takami H."/>
        </authorList>
    </citation>
    <scope>NUCLEOTIDE SEQUENCE</scope>
    <source>
        <strain evidence="1">Expedition CK06-06</strain>
    </source>
</reference>
<name>X1JKY3_9ZZZZ</name>
<organism evidence="1">
    <name type="scientific">marine sediment metagenome</name>
    <dbReference type="NCBI Taxonomy" id="412755"/>
    <lineage>
        <taxon>unclassified sequences</taxon>
        <taxon>metagenomes</taxon>
        <taxon>ecological metagenomes</taxon>
    </lineage>
</organism>
<feature type="non-terminal residue" evidence="1">
    <location>
        <position position="1"/>
    </location>
</feature>
<proteinExistence type="predicted"/>
<evidence type="ECO:0000313" key="1">
    <source>
        <dbReference type="EMBL" id="GAH70403.1"/>
    </source>
</evidence>
<accession>X1JKY3</accession>
<protein>
    <submittedName>
        <fullName evidence="1">Uncharacterized protein</fullName>
    </submittedName>
</protein>